<accession>A0A916RS71</accession>
<protein>
    <submittedName>
        <fullName evidence="6">Oligopeptide transport ATP-binding protein AppF</fullName>
    </submittedName>
</protein>
<dbReference type="FunFam" id="3.40.50.300:FF:000016">
    <property type="entry name" value="Oligopeptide ABC transporter ATP-binding component"/>
    <property type="match status" value="1"/>
</dbReference>
<evidence type="ECO:0000256" key="4">
    <source>
        <dbReference type="ARBA" id="ARBA00022840"/>
    </source>
</evidence>
<evidence type="ECO:0000313" key="7">
    <source>
        <dbReference type="Proteomes" id="UP000613512"/>
    </source>
</evidence>
<dbReference type="InterPro" id="IPR013563">
    <property type="entry name" value="Oligopep_ABC_C"/>
</dbReference>
<dbReference type="AlphaFoldDB" id="A0A916RS71"/>
<dbReference type="Proteomes" id="UP000613512">
    <property type="component" value="Unassembled WGS sequence"/>
</dbReference>
<dbReference type="InterPro" id="IPR050319">
    <property type="entry name" value="ABC_transp_ATP-bind"/>
</dbReference>
<dbReference type="GO" id="GO:0016887">
    <property type="term" value="F:ATP hydrolysis activity"/>
    <property type="evidence" value="ECO:0007669"/>
    <property type="project" value="InterPro"/>
</dbReference>
<evidence type="ECO:0000256" key="2">
    <source>
        <dbReference type="ARBA" id="ARBA00022448"/>
    </source>
</evidence>
<dbReference type="InterPro" id="IPR027417">
    <property type="entry name" value="P-loop_NTPase"/>
</dbReference>
<reference evidence="6" key="2">
    <citation type="submission" date="2020-09" db="EMBL/GenBank/DDBJ databases">
        <authorList>
            <person name="Sun Q."/>
            <person name="Zhou Y."/>
        </authorList>
    </citation>
    <scope>NUCLEOTIDE SEQUENCE</scope>
    <source>
        <strain evidence="6">CGMCC 1.12408</strain>
    </source>
</reference>
<evidence type="ECO:0000313" key="6">
    <source>
        <dbReference type="EMBL" id="GGA64995.1"/>
    </source>
</evidence>
<evidence type="ECO:0000259" key="5">
    <source>
        <dbReference type="PROSITE" id="PS50893"/>
    </source>
</evidence>
<proteinExistence type="inferred from homology"/>
<dbReference type="InterPro" id="IPR003439">
    <property type="entry name" value="ABC_transporter-like_ATP-bd"/>
</dbReference>
<name>A0A916RS71_9BACI</name>
<dbReference type="Pfam" id="PF00005">
    <property type="entry name" value="ABC_tran"/>
    <property type="match status" value="1"/>
</dbReference>
<dbReference type="Pfam" id="PF08352">
    <property type="entry name" value="oligo_HPY"/>
    <property type="match status" value="1"/>
</dbReference>
<organism evidence="6 7">
    <name type="scientific">Ornithinibacillus halotolerans</name>
    <dbReference type="NCBI Taxonomy" id="1274357"/>
    <lineage>
        <taxon>Bacteria</taxon>
        <taxon>Bacillati</taxon>
        <taxon>Bacillota</taxon>
        <taxon>Bacilli</taxon>
        <taxon>Bacillales</taxon>
        <taxon>Bacillaceae</taxon>
        <taxon>Ornithinibacillus</taxon>
    </lineage>
</organism>
<dbReference type="EMBL" id="BMEY01000002">
    <property type="protein sequence ID" value="GGA64995.1"/>
    <property type="molecule type" value="Genomic_DNA"/>
</dbReference>
<feature type="domain" description="ABC transporter" evidence="5">
    <location>
        <begin position="20"/>
        <end position="259"/>
    </location>
</feature>
<keyword evidence="7" id="KW-1185">Reference proteome</keyword>
<reference evidence="6" key="1">
    <citation type="journal article" date="2014" name="Int. J. Syst. Evol. Microbiol.">
        <title>Complete genome sequence of Corynebacterium casei LMG S-19264T (=DSM 44701T), isolated from a smear-ripened cheese.</title>
        <authorList>
            <consortium name="US DOE Joint Genome Institute (JGI-PGF)"/>
            <person name="Walter F."/>
            <person name="Albersmeier A."/>
            <person name="Kalinowski J."/>
            <person name="Ruckert C."/>
        </authorList>
    </citation>
    <scope>NUCLEOTIDE SEQUENCE</scope>
    <source>
        <strain evidence="6">CGMCC 1.12408</strain>
    </source>
</reference>
<dbReference type="InterPro" id="IPR017871">
    <property type="entry name" value="ABC_transporter-like_CS"/>
</dbReference>
<dbReference type="GO" id="GO:0055085">
    <property type="term" value="P:transmembrane transport"/>
    <property type="evidence" value="ECO:0007669"/>
    <property type="project" value="UniProtKB-ARBA"/>
</dbReference>
<dbReference type="Gene3D" id="3.40.50.300">
    <property type="entry name" value="P-loop containing nucleotide triphosphate hydrolases"/>
    <property type="match status" value="1"/>
</dbReference>
<dbReference type="PROSITE" id="PS50893">
    <property type="entry name" value="ABC_TRANSPORTER_2"/>
    <property type="match status" value="1"/>
</dbReference>
<dbReference type="PANTHER" id="PTHR43776">
    <property type="entry name" value="TRANSPORT ATP-BINDING PROTEIN"/>
    <property type="match status" value="1"/>
</dbReference>
<evidence type="ECO:0000256" key="3">
    <source>
        <dbReference type="ARBA" id="ARBA00022741"/>
    </source>
</evidence>
<dbReference type="RefSeq" id="WP_308419759.1">
    <property type="nucleotide sequence ID" value="NZ_BMEY01000002.1"/>
</dbReference>
<dbReference type="SUPFAM" id="SSF52540">
    <property type="entry name" value="P-loop containing nucleoside triphosphate hydrolases"/>
    <property type="match status" value="1"/>
</dbReference>
<comment type="similarity">
    <text evidence="1">Belongs to the ABC transporter superfamily.</text>
</comment>
<dbReference type="NCBIfam" id="TIGR01727">
    <property type="entry name" value="oligo_HPY"/>
    <property type="match status" value="1"/>
</dbReference>
<comment type="caution">
    <text evidence="6">The sequence shown here is derived from an EMBL/GenBank/DDBJ whole genome shotgun (WGS) entry which is preliminary data.</text>
</comment>
<sequence>MPEERETLVEVCRLKKYFPVRGGVLKRPTGYVKAVDDVSFSVYKGETLGIVGESGSGKSTMARTLLRLIEPTEGNILFDGEDLVGMTKSELRAARKNMQMVFQDPFSSLNPRFKVSKIIEEPLVAQGNFSKAERREKVVSLLKKVGLGADALDKFPHEFSGGQRQRIGIARALAMNPKFIIGDEPVSALDVSVQAQVLNLMKDLQDEFGLTYLFIAHDLSVVKHISDRVGVMYLGRLVEIGPKKAIYEEPLHPYTRALLSAVPSTNVDAKRERIVLKGEPPNPANPPTGCPFHTRCPLAHERCMVERPELVDQGNGHYVACHLYE</sequence>
<dbReference type="SMART" id="SM00382">
    <property type="entry name" value="AAA"/>
    <property type="match status" value="1"/>
</dbReference>
<dbReference type="CDD" id="cd03257">
    <property type="entry name" value="ABC_NikE_OppD_transporters"/>
    <property type="match status" value="1"/>
</dbReference>
<dbReference type="NCBIfam" id="NF008453">
    <property type="entry name" value="PRK11308.1"/>
    <property type="match status" value="1"/>
</dbReference>
<dbReference type="InterPro" id="IPR003593">
    <property type="entry name" value="AAA+_ATPase"/>
</dbReference>
<keyword evidence="3" id="KW-0547">Nucleotide-binding</keyword>
<dbReference type="PANTHER" id="PTHR43776:SF8">
    <property type="entry name" value="ABC TRANSPORTER, ATP-BINDING PROTEIN"/>
    <property type="match status" value="1"/>
</dbReference>
<keyword evidence="2" id="KW-0813">Transport</keyword>
<dbReference type="GO" id="GO:0005524">
    <property type="term" value="F:ATP binding"/>
    <property type="evidence" value="ECO:0007669"/>
    <property type="project" value="UniProtKB-KW"/>
</dbReference>
<evidence type="ECO:0000256" key="1">
    <source>
        <dbReference type="ARBA" id="ARBA00005417"/>
    </source>
</evidence>
<dbReference type="PROSITE" id="PS00211">
    <property type="entry name" value="ABC_TRANSPORTER_1"/>
    <property type="match status" value="1"/>
</dbReference>
<keyword evidence="4 6" id="KW-0067">ATP-binding</keyword>
<dbReference type="GO" id="GO:0015833">
    <property type="term" value="P:peptide transport"/>
    <property type="evidence" value="ECO:0007669"/>
    <property type="project" value="InterPro"/>
</dbReference>
<gene>
    <name evidence="6" type="primary">appF</name>
    <name evidence="6" type="ORF">GCM10008025_05990</name>
</gene>